<dbReference type="PANTHER" id="PTHR11614">
    <property type="entry name" value="PHOSPHOLIPASE-RELATED"/>
    <property type="match status" value="1"/>
</dbReference>
<dbReference type="SUPFAM" id="SSF53474">
    <property type="entry name" value="alpha/beta-Hydrolases"/>
    <property type="match status" value="1"/>
</dbReference>
<dbReference type="Pfam" id="PF12146">
    <property type="entry name" value="Hydrolase_4"/>
    <property type="match status" value="1"/>
</dbReference>
<protein>
    <submittedName>
        <fullName evidence="2">Alpha/Beta hydrolase protein</fullName>
    </submittedName>
</protein>
<name>A0A8K0SNY7_9HYPO</name>
<dbReference type="InterPro" id="IPR022742">
    <property type="entry name" value="Hydrolase_4"/>
</dbReference>
<keyword evidence="3" id="KW-1185">Reference proteome</keyword>
<sequence>MVGVTSEGWHSTADGVKLFTKSWKPINPASASVVFLHGFSDHCTRFTDLFQNLVAHGIEVHAFDQRGWGHSVTQISERGKTGPTSQVLADITGFLETLLPSPTPLFLMGHSMGGQEVLTYAAQGPEHITRQIRGFLAEAPHIRLYNEPSWLTVLAGRVASKVMPGWQIVSRLDPKYMCRDETTRSLWPADDLCHDTGTLEGIVGMLDRAKELQTPKIQDREDLRIALFHGTGDMCCDYKATESYFQDLMVKDKRKFIYTGAYHCLHLEPEEDKTRFIRDVVGCILD</sequence>
<dbReference type="InterPro" id="IPR029058">
    <property type="entry name" value="AB_hydrolase_fold"/>
</dbReference>
<evidence type="ECO:0000313" key="3">
    <source>
        <dbReference type="Proteomes" id="UP000813444"/>
    </source>
</evidence>
<dbReference type="Proteomes" id="UP000813444">
    <property type="component" value="Unassembled WGS sequence"/>
</dbReference>
<reference evidence="2" key="1">
    <citation type="journal article" date="2021" name="Nat. Commun.">
        <title>Genetic determinants of endophytism in the Arabidopsis root mycobiome.</title>
        <authorList>
            <person name="Mesny F."/>
            <person name="Miyauchi S."/>
            <person name="Thiergart T."/>
            <person name="Pickel B."/>
            <person name="Atanasova L."/>
            <person name="Karlsson M."/>
            <person name="Huettel B."/>
            <person name="Barry K.W."/>
            <person name="Haridas S."/>
            <person name="Chen C."/>
            <person name="Bauer D."/>
            <person name="Andreopoulos W."/>
            <person name="Pangilinan J."/>
            <person name="LaButti K."/>
            <person name="Riley R."/>
            <person name="Lipzen A."/>
            <person name="Clum A."/>
            <person name="Drula E."/>
            <person name="Henrissat B."/>
            <person name="Kohler A."/>
            <person name="Grigoriev I.V."/>
            <person name="Martin F.M."/>
            <person name="Hacquard S."/>
        </authorList>
    </citation>
    <scope>NUCLEOTIDE SEQUENCE</scope>
    <source>
        <strain evidence="2">MPI-CAGE-CH-0235</strain>
    </source>
</reference>
<comment type="caution">
    <text evidence="2">The sequence shown here is derived from an EMBL/GenBank/DDBJ whole genome shotgun (WGS) entry which is preliminary data.</text>
</comment>
<dbReference type="GO" id="GO:0016787">
    <property type="term" value="F:hydrolase activity"/>
    <property type="evidence" value="ECO:0007669"/>
    <property type="project" value="UniProtKB-KW"/>
</dbReference>
<dbReference type="EMBL" id="JAGPNK010000012">
    <property type="protein sequence ID" value="KAH7310857.1"/>
    <property type="molecule type" value="Genomic_DNA"/>
</dbReference>
<feature type="domain" description="Serine aminopeptidase S33" evidence="1">
    <location>
        <begin position="29"/>
        <end position="270"/>
    </location>
</feature>
<evidence type="ECO:0000259" key="1">
    <source>
        <dbReference type="Pfam" id="PF12146"/>
    </source>
</evidence>
<organism evidence="2 3">
    <name type="scientific">Stachybotrys elegans</name>
    <dbReference type="NCBI Taxonomy" id="80388"/>
    <lineage>
        <taxon>Eukaryota</taxon>
        <taxon>Fungi</taxon>
        <taxon>Dikarya</taxon>
        <taxon>Ascomycota</taxon>
        <taxon>Pezizomycotina</taxon>
        <taxon>Sordariomycetes</taxon>
        <taxon>Hypocreomycetidae</taxon>
        <taxon>Hypocreales</taxon>
        <taxon>Stachybotryaceae</taxon>
        <taxon>Stachybotrys</taxon>
    </lineage>
</organism>
<dbReference type="OrthoDB" id="10249433at2759"/>
<dbReference type="Gene3D" id="3.40.50.1820">
    <property type="entry name" value="alpha/beta hydrolase"/>
    <property type="match status" value="1"/>
</dbReference>
<dbReference type="AlphaFoldDB" id="A0A8K0SNY7"/>
<accession>A0A8K0SNY7</accession>
<evidence type="ECO:0000313" key="2">
    <source>
        <dbReference type="EMBL" id="KAH7310857.1"/>
    </source>
</evidence>
<dbReference type="InterPro" id="IPR051044">
    <property type="entry name" value="MAG_DAG_Lipase"/>
</dbReference>
<proteinExistence type="predicted"/>
<gene>
    <name evidence="2" type="ORF">B0I35DRAFT_470601</name>
</gene>
<keyword evidence="2" id="KW-0378">Hydrolase</keyword>